<proteinExistence type="inferred from homology"/>
<reference evidence="3 4" key="1">
    <citation type="journal article" date="2024" name="IMA Fungus">
        <title>Apiospora arundinis, a panoply of carbohydrate-active enzymes and secondary metabolites.</title>
        <authorList>
            <person name="Sorensen T."/>
            <person name="Petersen C."/>
            <person name="Muurmann A.T."/>
            <person name="Christiansen J.V."/>
            <person name="Brundto M.L."/>
            <person name="Overgaard C.K."/>
            <person name="Boysen A.T."/>
            <person name="Wollenberg R.D."/>
            <person name="Larsen T.O."/>
            <person name="Sorensen J.L."/>
            <person name="Nielsen K.L."/>
            <person name="Sondergaard T.E."/>
        </authorList>
    </citation>
    <scope>NUCLEOTIDE SEQUENCE [LARGE SCALE GENOMIC DNA]</scope>
    <source>
        <strain evidence="3 4">AAU 773</strain>
    </source>
</reference>
<gene>
    <name evidence="3" type="ORF">PGQ11_004357</name>
</gene>
<keyword evidence="4" id="KW-1185">Reference proteome</keyword>
<comment type="caution">
    <text evidence="3">The sequence shown here is derived from an EMBL/GenBank/DDBJ whole genome shotgun (WGS) entry which is preliminary data.</text>
</comment>
<dbReference type="Proteomes" id="UP001390339">
    <property type="component" value="Unassembled WGS sequence"/>
</dbReference>
<accession>A0ABR2J8E3</accession>
<dbReference type="EMBL" id="JAPCWZ010000003">
    <property type="protein sequence ID" value="KAK8873843.1"/>
    <property type="molecule type" value="Genomic_DNA"/>
</dbReference>
<organism evidence="3 4">
    <name type="scientific">Apiospora arundinis</name>
    <dbReference type="NCBI Taxonomy" id="335852"/>
    <lineage>
        <taxon>Eukaryota</taxon>
        <taxon>Fungi</taxon>
        <taxon>Dikarya</taxon>
        <taxon>Ascomycota</taxon>
        <taxon>Pezizomycotina</taxon>
        <taxon>Sordariomycetes</taxon>
        <taxon>Xylariomycetidae</taxon>
        <taxon>Amphisphaeriales</taxon>
        <taxon>Apiosporaceae</taxon>
        <taxon>Apiospora</taxon>
    </lineage>
</organism>
<dbReference type="CDD" id="cd02440">
    <property type="entry name" value="AdoMet_MTases"/>
    <property type="match status" value="1"/>
</dbReference>
<evidence type="ECO:0000256" key="2">
    <source>
        <dbReference type="SAM" id="MobiDB-lite"/>
    </source>
</evidence>
<comment type="similarity">
    <text evidence="1">Belongs to the methyltransferase superfamily. LaeA methyltransferase family.</text>
</comment>
<feature type="compositionally biased region" description="Pro residues" evidence="2">
    <location>
        <begin position="1"/>
        <end position="10"/>
    </location>
</feature>
<name>A0ABR2J8E3_9PEZI</name>
<evidence type="ECO:0000313" key="4">
    <source>
        <dbReference type="Proteomes" id="UP001390339"/>
    </source>
</evidence>
<dbReference type="Pfam" id="PF13489">
    <property type="entry name" value="Methyltransf_23"/>
    <property type="match status" value="1"/>
</dbReference>
<dbReference type="InterPro" id="IPR029063">
    <property type="entry name" value="SAM-dependent_MTases_sf"/>
</dbReference>
<protein>
    <submittedName>
        <fullName evidence="3">Tam domain protein</fullName>
    </submittedName>
</protein>
<dbReference type="PANTHER" id="PTHR43591">
    <property type="entry name" value="METHYLTRANSFERASE"/>
    <property type="match status" value="1"/>
</dbReference>
<dbReference type="PANTHER" id="PTHR43591:SF14">
    <property type="entry name" value="METHYLTRANSFERASE"/>
    <property type="match status" value="1"/>
</dbReference>
<sequence>MASGSNPPPEDAGEGPGDSAPKFGVGERLTVPGEGEDGVNLNNYQFSFQQNHLDAGTGKSVFIEADSIPRARDVDWESVTSSITNYRVENGRTYHAYKDGSYLYPNDTDEQDRQQFEHVILQHLMGGRLYFAPWSQEHPPRRVLDIGTGTGIWAVEVGFEYPTAKVLGTDLSAIQPTDVPPNVEFYVEDTRDPWHWYRQEDRFDYIHTRMTLGCWEDLKVDVVQKSFDQLEPGGWFESQDLLSSILCDDGTMTDDNPLKLHFEDIEDATASEGRPLRSGDRWRKACEEVGFVDITEYVFKVPINGWPRELRWKELGKMWEANFLHGIQAVTYGPLGRIRKLTRNQMEMLLLDVRKAISDTSVHAYQKFFIVLARKPYPDEVRQPAAASSTTEDISMADC</sequence>
<dbReference type="SUPFAM" id="SSF53335">
    <property type="entry name" value="S-adenosyl-L-methionine-dependent methyltransferases"/>
    <property type="match status" value="1"/>
</dbReference>
<evidence type="ECO:0000256" key="1">
    <source>
        <dbReference type="ARBA" id="ARBA00038158"/>
    </source>
</evidence>
<feature type="region of interest" description="Disordered" evidence="2">
    <location>
        <begin position="1"/>
        <end position="37"/>
    </location>
</feature>
<evidence type="ECO:0000313" key="3">
    <source>
        <dbReference type="EMBL" id="KAK8873843.1"/>
    </source>
</evidence>
<dbReference type="Gene3D" id="3.40.50.150">
    <property type="entry name" value="Vaccinia Virus protein VP39"/>
    <property type="match status" value="1"/>
</dbReference>